<evidence type="ECO:0008006" key="4">
    <source>
        <dbReference type="Google" id="ProtNLM"/>
    </source>
</evidence>
<evidence type="ECO:0000256" key="1">
    <source>
        <dbReference type="SAM" id="SignalP"/>
    </source>
</evidence>
<dbReference type="OrthoDB" id="5321503at2"/>
<dbReference type="InterPro" id="IPR006597">
    <property type="entry name" value="Sel1-like"/>
</dbReference>
<keyword evidence="3" id="KW-1185">Reference proteome</keyword>
<accession>A0A4R1N5S5</accession>
<dbReference type="Proteomes" id="UP000295673">
    <property type="component" value="Unassembled WGS sequence"/>
</dbReference>
<sequence>MTRKLVLALLVSTAIATVSAAEDATDSPVVPSTMEEIENAYRAQDFAAVRAGLKMLAETEPTGNVAYRYARILLDERSGPVDPQEAAEWLSKAVEAEYAPAHTLLARLLLSGGEVPRDAERAARLLQDGATRGEQEAQYYLALLSLAGDGVEQNERDAFVWFRAAAEQGHVESAYELSRLYSRGIGTEMDTQKALDWLRRAASDGHVPAQFFLANALESGQGAKQDRNEALDWFRKAAEGGHPLAMRIVGTKYLQGEGVYQDTDAAIEWLTKAADAGEPGALFNLGLMYGTGEQVERDDVLAFAYIERAAATNLPRAIAMQAAFLELGRGTDADLPRAVALYQKAADAGHDPSKDALKRLALSGALDDEMAPHDLVPLVAEVAEAGDETAIAWLEKQTESGVTPAAIALGALLLGDPVRASEGLAYLKAPARQGQAHAQFLLGEALSTGSGVSQDLEAAHMWFNLAASRGHKSAAESRDVLTDLMTPEQIDAAQAAARAFVEEAPTGRSKP</sequence>
<organism evidence="2 3">
    <name type="scientific">Shimia isoporae</name>
    <dbReference type="NCBI Taxonomy" id="647720"/>
    <lineage>
        <taxon>Bacteria</taxon>
        <taxon>Pseudomonadati</taxon>
        <taxon>Pseudomonadota</taxon>
        <taxon>Alphaproteobacteria</taxon>
        <taxon>Rhodobacterales</taxon>
        <taxon>Roseobacteraceae</taxon>
    </lineage>
</organism>
<feature type="chain" id="PRO_5020797635" description="TPR repeat protein" evidence="1">
    <location>
        <begin position="21"/>
        <end position="511"/>
    </location>
</feature>
<dbReference type="PANTHER" id="PTHR11102">
    <property type="entry name" value="SEL-1-LIKE PROTEIN"/>
    <property type="match status" value="1"/>
</dbReference>
<dbReference type="PANTHER" id="PTHR11102:SF160">
    <property type="entry name" value="ERAD-ASSOCIATED E3 UBIQUITIN-PROTEIN LIGASE COMPONENT HRD3"/>
    <property type="match status" value="1"/>
</dbReference>
<dbReference type="Gene3D" id="1.25.40.10">
    <property type="entry name" value="Tetratricopeptide repeat domain"/>
    <property type="match status" value="3"/>
</dbReference>
<protein>
    <recommendedName>
        <fullName evidence="4">TPR repeat protein</fullName>
    </recommendedName>
</protein>
<dbReference type="InterPro" id="IPR050767">
    <property type="entry name" value="Sel1_AlgK"/>
</dbReference>
<dbReference type="AlphaFoldDB" id="A0A4R1N5S5"/>
<dbReference type="SMART" id="SM00671">
    <property type="entry name" value="SEL1"/>
    <property type="match status" value="9"/>
</dbReference>
<dbReference type="EMBL" id="SMGR01000004">
    <property type="protein sequence ID" value="TCK99865.1"/>
    <property type="molecule type" value="Genomic_DNA"/>
</dbReference>
<feature type="signal peptide" evidence="1">
    <location>
        <begin position="1"/>
        <end position="20"/>
    </location>
</feature>
<comment type="caution">
    <text evidence="2">The sequence shown here is derived from an EMBL/GenBank/DDBJ whole genome shotgun (WGS) entry which is preliminary data.</text>
</comment>
<proteinExistence type="predicted"/>
<keyword evidence="1" id="KW-0732">Signal</keyword>
<dbReference type="SUPFAM" id="SSF81901">
    <property type="entry name" value="HCP-like"/>
    <property type="match status" value="3"/>
</dbReference>
<name>A0A4R1N5S5_9RHOB</name>
<dbReference type="RefSeq" id="WP_132861698.1">
    <property type="nucleotide sequence ID" value="NZ_SMGR01000004.1"/>
</dbReference>
<reference evidence="2 3" key="1">
    <citation type="submission" date="2019-03" db="EMBL/GenBank/DDBJ databases">
        <title>Genomic Encyclopedia of Archaeal and Bacterial Type Strains, Phase II (KMG-II): from individual species to whole genera.</title>
        <authorList>
            <person name="Goeker M."/>
        </authorList>
    </citation>
    <scope>NUCLEOTIDE SEQUENCE [LARGE SCALE GENOMIC DNA]</scope>
    <source>
        <strain evidence="2 3">DSM 26433</strain>
    </source>
</reference>
<gene>
    <name evidence="2" type="ORF">BXY66_3569</name>
</gene>
<dbReference type="Pfam" id="PF08238">
    <property type="entry name" value="Sel1"/>
    <property type="match status" value="9"/>
</dbReference>
<evidence type="ECO:0000313" key="3">
    <source>
        <dbReference type="Proteomes" id="UP000295673"/>
    </source>
</evidence>
<dbReference type="InterPro" id="IPR011990">
    <property type="entry name" value="TPR-like_helical_dom_sf"/>
</dbReference>
<evidence type="ECO:0000313" key="2">
    <source>
        <dbReference type="EMBL" id="TCK99865.1"/>
    </source>
</evidence>